<keyword evidence="7" id="KW-1005">Bacterial flagellum biogenesis</keyword>
<dbReference type="CDD" id="cd11614">
    <property type="entry name" value="SAF_CpaB_FlgA_like"/>
    <property type="match status" value="1"/>
</dbReference>
<dbReference type="AlphaFoldDB" id="A0A1H9LAW9"/>
<gene>
    <name evidence="9" type="ORF">SAMN03080615_03865</name>
</gene>
<evidence type="ECO:0000256" key="4">
    <source>
        <dbReference type="ARBA" id="ARBA00022729"/>
    </source>
</evidence>
<dbReference type="Gene3D" id="3.90.1210.10">
    <property type="entry name" value="Antifreeze-like/N-acetylneuraminic acid synthase C-terminal domain"/>
    <property type="match status" value="1"/>
</dbReference>
<dbReference type="EMBL" id="FOGB01000016">
    <property type="protein sequence ID" value="SER08285.1"/>
    <property type="molecule type" value="Genomic_DNA"/>
</dbReference>
<evidence type="ECO:0000256" key="3">
    <source>
        <dbReference type="ARBA" id="ARBA00014754"/>
    </source>
</evidence>
<dbReference type="Proteomes" id="UP000198749">
    <property type="component" value="Unassembled WGS sequence"/>
</dbReference>
<dbReference type="PANTHER" id="PTHR36307:SF1">
    <property type="entry name" value="FLAGELLA BASAL BODY P-RING FORMATION PROTEIN FLGA"/>
    <property type="match status" value="1"/>
</dbReference>
<evidence type="ECO:0000256" key="6">
    <source>
        <dbReference type="ARBA" id="ARBA00025643"/>
    </source>
</evidence>
<comment type="similarity">
    <text evidence="2 7">Belongs to the FlgA family.</text>
</comment>
<sequence length="240" mass="26255">MRTSGSSVKKNIFSTIITLIAMLVVPVKSTLAAETDSISQKAQRFLEQQYQKTAPMARTVVRVSPLAPTLDKRRCNGPISFIHAPGRATRITAKAICNQPVWTIFITATIEQWQPVVVSSRALSKGTILGDSDIYLKEYDTKSLSSAYFTNPGELIGREVKRSLASNQIISPTLVEKRLLIRKGDLVYIEARKGTMTVRMTGTAEQDGSLGEQISVINSRSGKQVHGYVKSQGVVSVNGQ</sequence>
<keyword evidence="9" id="KW-0969">Cilium</keyword>
<keyword evidence="5 7" id="KW-0574">Periplasm</keyword>
<proteinExistence type="inferred from homology"/>
<dbReference type="PANTHER" id="PTHR36307">
    <property type="entry name" value="FLAGELLA BASAL BODY P-RING FORMATION PROTEIN FLGA"/>
    <property type="match status" value="1"/>
</dbReference>
<comment type="subcellular location">
    <subcellularLocation>
        <location evidence="1 7">Periplasm</location>
    </subcellularLocation>
</comment>
<keyword evidence="9" id="KW-0282">Flagellum</keyword>
<dbReference type="Pfam" id="PF13144">
    <property type="entry name" value="ChapFlgA"/>
    <property type="match status" value="1"/>
</dbReference>
<evidence type="ECO:0000259" key="8">
    <source>
        <dbReference type="SMART" id="SM00858"/>
    </source>
</evidence>
<organism evidence="9 10">
    <name type="scientific">Amphritea atlantica</name>
    <dbReference type="NCBI Taxonomy" id="355243"/>
    <lineage>
        <taxon>Bacteria</taxon>
        <taxon>Pseudomonadati</taxon>
        <taxon>Pseudomonadota</taxon>
        <taxon>Gammaproteobacteria</taxon>
        <taxon>Oceanospirillales</taxon>
        <taxon>Oceanospirillaceae</taxon>
        <taxon>Amphritea</taxon>
    </lineage>
</organism>
<keyword evidence="10" id="KW-1185">Reference proteome</keyword>
<dbReference type="InterPro" id="IPR039246">
    <property type="entry name" value="Flagellar_FlgA"/>
</dbReference>
<dbReference type="STRING" id="355243.SAMN03080615_03865"/>
<comment type="function">
    <text evidence="6 7">Involved in the assembly process of the P-ring formation. It may associate with FlgF on the rod constituting a structure essential for the P-ring assembly or may act as a modulator protein for the P-ring assembly.</text>
</comment>
<evidence type="ECO:0000256" key="7">
    <source>
        <dbReference type="RuleBase" id="RU362063"/>
    </source>
</evidence>
<evidence type="ECO:0000256" key="5">
    <source>
        <dbReference type="ARBA" id="ARBA00022764"/>
    </source>
</evidence>
<reference evidence="10" key="1">
    <citation type="submission" date="2016-10" db="EMBL/GenBank/DDBJ databases">
        <authorList>
            <person name="Varghese N."/>
            <person name="Submissions S."/>
        </authorList>
    </citation>
    <scope>NUCLEOTIDE SEQUENCE [LARGE SCALE GENOMIC DNA]</scope>
    <source>
        <strain evidence="10">DSM 18887</strain>
    </source>
</reference>
<name>A0A1H9LAW9_9GAMM</name>
<protein>
    <recommendedName>
        <fullName evidence="3 7">Flagella basal body P-ring formation protein FlgA</fullName>
    </recommendedName>
</protein>
<accession>A0A1H9LAW9</accession>
<dbReference type="NCBIfam" id="TIGR03170">
    <property type="entry name" value="flgA_cterm"/>
    <property type="match status" value="1"/>
</dbReference>
<evidence type="ECO:0000313" key="9">
    <source>
        <dbReference type="EMBL" id="SER08285.1"/>
    </source>
</evidence>
<dbReference type="Gene3D" id="2.30.30.760">
    <property type="match status" value="1"/>
</dbReference>
<dbReference type="GO" id="GO:0042597">
    <property type="term" value="C:periplasmic space"/>
    <property type="evidence" value="ECO:0007669"/>
    <property type="project" value="UniProtKB-SubCell"/>
</dbReference>
<dbReference type="OrthoDB" id="1669037at2"/>
<dbReference type="InterPro" id="IPR013974">
    <property type="entry name" value="SAF"/>
</dbReference>
<dbReference type="SMART" id="SM00858">
    <property type="entry name" value="SAF"/>
    <property type="match status" value="1"/>
</dbReference>
<dbReference type="InterPro" id="IPR017585">
    <property type="entry name" value="SAF_FlgA"/>
</dbReference>
<evidence type="ECO:0000256" key="2">
    <source>
        <dbReference type="ARBA" id="ARBA00010474"/>
    </source>
</evidence>
<feature type="domain" description="SAF" evidence="8">
    <location>
        <begin position="114"/>
        <end position="176"/>
    </location>
</feature>
<dbReference type="GO" id="GO:0044780">
    <property type="term" value="P:bacterial-type flagellum assembly"/>
    <property type="evidence" value="ECO:0007669"/>
    <property type="project" value="InterPro"/>
</dbReference>
<keyword evidence="4" id="KW-0732">Signal</keyword>
<keyword evidence="9" id="KW-0966">Cell projection</keyword>
<evidence type="ECO:0000313" key="10">
    <source>
        <dbReference type="Proteomes" id="UP000198749"/>
    </source>
</evidence>
<evidence type="ECO:0000256" key="1">
    <source>
        <dbReference type="ARBA" id="ARBA00004418"/>
    </source>
</evidence>